<sequence>MTSARGSAVALGTLAKVLVSPAYHSTDMEVHRNWLAVTHTLPLREWYTDTTSPWTLDYPPFFAYLSWLLAQPAAWIDPNIVRLNMLDYASPQCKAYLRATVLLTELGLAYALHLHAQCTPSAPSEHALLLSVLLHPGLFMVDHIHFQYNGLLFGVLVFALWAARTQRPCLCALAFASLLNTKHIYLYVAPAFTVYLFRAYLWPAKGALRGIVRRTLMLGAATIAPFAASILPFAVDAEISALYLRLFPFHRGLLHAYWAPNVWALYAALDRVLLRGATGTAVAAAQVTSSRGIVGDTVFGVLPSVQPSACFLLAALPMLVYTAKLWTRPTYRALLLCVSLCALTAFAVGWHVHEKAILLVLVPLSLAAPSAYAYARAWELLSAAGIVSLFPLLHTPLETPVKLGYAAIWFVVVRHIVLRRVLRPMPSNAQAILHFLETQYMRGLCLLAVATNVGWPLLAASDAAAGLARYEFLPLLATSVFPLRTYAMHST</sequence>
<dbReference type="InterPro" id="IPR004856">
    <property type="entry name" value="Glyco_trans_ALG6/ALG8"/>
</dbReference>
<dbReference type="GO" id="GO:0006487">
    <property type="term" value="P:protein N-linked glycosylation"/>
    <property type="evidence" value="ECO:0007669"/>
    <property type="project" value="TreeGrafter"/>
</dbReference>
<keyword evidence="8 11" id="KW-1133">Transmembrane helix</keyword>
<keyword evidence="13" id="KW-1185">Reference proteome</keyword>
<keyword evidence="6 11" id="KW-0812">Transmembrane</keyword>
<dbReference type="Pfam" id="PF03155">
    <property type="entry name" value="Alg6_Alg8"/>
    <property type="match status" value="1"/>
</dbReference>
<evidence type="ECO:0000256" key="11">
    <source>
        <dbReference type="RuleBase" id="RU363110"/>
    </source>
</evidence>
<evidence type="ECO:0000256" key="10">
    <source>
        <dbReference type="ARBA" id="ARBA00047346"/>
    </source>
</evidence>
<dbReference type="GO" id="GO:0042283">
    <property type="term" value="F:dolichyl pyrophosphate Glc1Man9GlcNAc2 alpha-1,3-glucosyltransferase activity"/>
    <property type="evidence" value="ECO:0007669"/>
    <property type="project" value="UniProtKB-EC"/>
</dbReference>
<feature type="transmembrane region" description="Helical" evidence="11">
    <location>
        <begin position="356"/>
        <end position="375"/>
    </location>
</feature>
<evidence type="ECO:0000256" key="9">
    <source>
        <dbReference type="ARBA" id="ARBA00023136"/>
    </source>
</evidence>
<dbReference type="Proteomes" id="UP000232875">
    <property type="component" value="Unassembled WGS sequence"/>
</dbReference>
<comment type="catalytic activity">
    <reaction evidence="10">
        <text>an alpha-D-Glc-(1-&gt;3)-alpha-D-Man-(1-&gt;2)-alpha-D-Man-(1-&gt;2)-alpha-D-Man-(1-&gt;3)-[alpha-D-Man-(1-&gt;2)-alpha-D-Man-(1-&gt;3)-[alpha-D-Man-(1-&gt;2)-alpha-D-Man-(1-&gt;6)]-alpha-D-Man-(1-&gt;6)]-beta-D-Man-(1-&gt;4)-beta-D-GlcNAc-(1-&gt;4)-alpha-D-GlcNAc-diphospho-di-trans,poly-cis-dolichol + a di-trans,poly-cis-dolichyl beta-D-glucosyl phosphate = an alpha-D-Glc-(1-&gt;3)-alpha-D-Glc-(1-&gt;3)-alpha-D-Man-(1-&gt;2)-alpha-D-Man-(1-&gt;2)-alpha-D-Man-(1-&gt;3)-[alpha-D-Man-(1-&gt;2)-alpha-D-Man-(1-&gt;3)-[alpha-D-Man-(1-&gt;2)-alpha-D-Man-(1-&gt;6)]-alpha-D-Man-(1-&gt;6)]-beta-D-Man-(1-&gt;4)-beta-D-GlcNAc-(1-&gt;4)-alpha-D-GlcNAc-diphospho-di-trans,poly-cis-dolichol + a di-trans,poly-cis-dolichyl phosphate + H(+)</text>
        <dbReference type="Rhea" id="RHEA:31307"/>
        <dbReference type="Rhea" id="RHEA-COMP:19498"/>
        <dbReference type="Rhea" id="RHEA-COMP:19502"/>
        <dbReference type="Rhea" id="RHEA-COMP:19521"/>
        <dbReference type="Rhea" id="RHEA-COMP:19522"/>
        <dbReference type="ChEBI" id="CHEBI:15378"/>
        <dbReference type="ChEBI" id="CHEBI:57525"/>
        <dbReference type="ChEBI" id="CHEBI:57683"/>
        <dbReference type="ChEBI" id="CHEBI:132521"/>
        <dbReference type="ChEBI" id="CHEBI:132522"/>
        <dbReference type="EC" id="2.4.1.265"/>
    </reaction>
    <physiologicalReaction direction="left-to-right" evidence="10">
        <dbReference type="Rhea" id="RHEA:31308"/>
    </physiologicalReaction>
</comment>
<protein>
    <recommendedName>
        <fullName evidence="11">Alpha-1,3-glucosyltransferase</fullName>
        <ecNumber evidence="11">2.4.1.-</ecNumber>
    </recommendedName>
</protein>
<comment type="pathway">
    <text evidence="2 11">Protein modification; protein glycosylation.</text>
</comment>
<dbReference type="STRING" id="2020962.A0A2N1JE70"/>
<dbReference type="AlphaFoldDB" id="A0A2N1JE70"/>
<evidence type="ECO:0000256" key="1">
    <source>
        <dbReference type="ARBA" id="ARBA00004477"/>
    </source>
</evidence>
<feature type="transmembrane region" description="Helical" evidence="11">
    <location>
        <begin position="146"/>
        <end position="164"/>
    </location>
</feature>
<reference evidence="12 13" key="1">
    <citation type="submission" date="2017-10" db="EMBL/GenBank/DDBJ databases">
        <title>A novel species of cold-tolerant Malassezia isolated from bats.</title>
        <authorList>
            <person name="Lorch J.M."/>
            <person name="Palmer J.M."/>
            <person name="Vanderwolf K.J."/>
            <person name="Schmidt K.Z."/>
            <person name="Verant M.L."/>
            <person name="Weller T.J."/>
            <person name="Blehert D.S."/>
        </authorList>
    </citation>
    <scope>NUCLEOTIDE SEQUENCE [LARGE SCALE GENOMIC DNA]</scope>
    <source>
        <strain evidence="12 13">NWHC:44797-103</strain>
    </source>
</reference>
<dbReference type="GO" id="GO:0005789">
    <property type="term" value="C:endoplasmic reticulum membrane"/>
    <property type="evidence" value="ECO:0007669"/>
    <property type="project" value="UniProtKB-SubCell"/>
</dbReference>
<evidence type="ECO:0000256" key="8">
    <source>
        <dbReference type="ARBA" id="ARBA00022989"/>
    </source>
</evidence>
<keyword evidence="9 11" id="KW-0472">Membrane</keyword>
<evidence type="ECO:0000256" key="6">
    <source>
        <dbReference type="ARBA" id="ARBA00022692"/>
    </source>
</evidence>
<comment type="subcellular location">
    <subcellularLocation>
        <location evidence="1 11">Endoplasmic reticulum membrane</location>
        <topology evidence="1 11">Multi-pass membrane protein</topology>
    </subcellularLocation>
</comment>
<gene>
    <name evidence="12" type="primary">ALG8</name>
    <name evidence="12" type="ORF">MVES_001273</name>
</gene>
<keyword evidence="5 11" id="KW-0808">Transferase</keyword>
<evidence type="ECO:0000256" key="4">
    <source>
        <dbReference type="ARBA" id="ARBA00022676"/>
    </source>
</evidence>
<evidence type="ECO:0000313" key="12">
    <source>
        <dbReference type="EMBL" id="PKI84851.1"/>
    </source>
</evidence>
<feature type="transmembrane region" description="Helical" evidence="11">
    <location>
        <begin position="333"/>
        <end position="350"/>
    </location>
</feature>
<comment type="caution">
    <text evidence="11">Lacks conserved residue(s) required for the propagation of feature annotation.</text>
</comment>
<evidence type="ECO:0000256" key="7">
    <source>
        <dbReference type="ARBA" id="ARBA00022824"/>
    </source>
</evidence>
<dbReference type="PANTHER" id="PTHR12413">
    <property type="entry name" value="DOLICHYL GLYCOSYLTRANSFERASE"/>
    <property type="match status" value="1"/>
</dbReference>
<organism evidence="12 13">
    <name type="scientific">Malassezia vespertilionis</name>
    <dbReference type="NCBI Taxonomy" id="2020962"/>
    <lineage>
        <taxon>Eukaryota</taxon>
        <taxon>Fungi</taxon>
        <taxon>Dikarya</taxon>
        <taxon>Basidiomycota</taxon>
        <taxon>Ustilaginomycotina</taxon>
        <taxon>Malasseziomycetes</taxon>
        <taxon>Malasseziales</taxon>
        <taxon>Malasseziaceae</taxon>
        <taxon>Malassezia</taxon>
    </lineage>
</organism>
<accession>A0A2N1JE70</accession>
<dbReference type="UniPathway" id="UPA00378"/>
<evidence type="ECO:0000256" key="5">
    <source>
        <dbReference type="ARBA" id="ARBA00022679"/>
    </source>
</evidence>
<evidence type="ECO:0000256" key="3">
    <source>
        <dbReference type="ARBA" id="ARBA00008715"/>
    </source>
</evidence>
<feature type="transmembrane region" description="Helical" evidence="11">
    <location>
        <begin position="215"/>
        <end position="235"/>
    </location>
</feature>
<keyword evidence="4 11" id="KW-0328">Glycosyltransferase</keyword>
<dbReference type="PANTHER" id="PTHR12413:SF2">
    <property type="entry name" value="DOLICHYL PYROPHOSPHATE GLC1MAN9GLCNAC2 ALPHA-1,3-GLUCOSYLTRANSFERASE-RELATED"/>
    <property type="match status" value="1"/>
</dbReference>
<proteinExistence type="inferred from homology"/>
<dbReference type="OrthoDB" id="1689333at2759"/>
<evidence type="ECO:0000313" key="13">
    <source>
        <dbReference type="Proteomes" id="UP000232875"/>
    </source>
</evidence>
<dbReference type="EC" id="2.4.1.-" evidence="11"/>
<dbReference type="EMBL" id="KZ454988">
    <property type="protein sequence ID" value="PKI84851.1"/>
    <property type="molecule type" value="Genomic_DNA"/>
</dbReference>
<comment type="similarity">
    <text evidence="3 11">Belongs to the ALG6/ALG8 glucosyltransferase family.</text>
</comment>
<evidence type="ECO:0000256" key="2">
    <source>
        <dbReference type="ARBA" id="ARBA00004922"/>
    </source>
</evidence>
<feature type="transmembrane region" description="Helical" evidence="11">
    <location>
        <begin position="184"/>
        <end position="203"/>
    </location>
</feature>
<keyword evidence="7 11" id="KW-0256">Endoplasmic reticulum</keyword>
<feature type="transmembrane region" description="Helical" evidence="11">
    <location>
        <begin position="298"/>
        <end position="321"/>
    </location>
</feature>
<name>A0A2N1JE70_9BASI</name>